<dbReference type="PANTHER" id="PTHR33992:SF1">
    <property type="entry name" value="RIBONUCLEASE P PROTEIN COMPONENT"/>
    <property type="match status" value="1"/>
</dbReference>
<evidence type="ECO:0000256" key="7">
    <source>
        <dbReference type="NCBIfam" id="TIGR00188"/>
    </source>
</evidence>
<dbReference type="Proteomes" id="UP000183926">
    <property type="component" value="Unassembled WGS sequence"/>
</dbReference>
<dbReference type="RefSeq" id="WP_074928091.1">
    <property type="nucleotide sequence ID" value="NZ_FPBL01000004.1"/>
</dbReference>
<keyword evidence="5 6" id="KW-0694">RNA-binding</keyword>
<dbReference type="GO" id="GO:0030677">
    <property type="term" value="C:ribonuclease P complex"/>
    <property type="evidence" value="ECO:0007669"/>
    <property type="project" value="TreeGrafter"/>
</dbReference>
<dbReference type="GO" id="GO:0004526">
    <property type="term" value="F:ribonuclease P activity"/>
    <property type="evidence" value="ECO:0007669"/>
    <property type="project" value="UniProtKB-UniRule"/>
</dbReference>
<reference evidence="8 9" key="1">
    <citation type="submission" date="2016-10" db="EMBL/GenBank/DDBJ databases">
        <authorList>
            <person name="de Groot N.N."/>
        </authorList>
    </citation>
    <scope>NUCLEOTIDE SEQUENCE [LARGE SCALE GENOMIC DNA]</scope>
    <source>
        <strain evidence="8 9">Nm24</strain>
    </source>
</reference>
<comment type="function">
    <text evidence="6">RNaseP catalyzes the removal of the 5'-leader sequence from pre-tRNA to produce the mature 5'-terminus. It can also cleave other RNA substrates such as 4.5S RNA. The protein component plays an auxiliary but essential role in vivo by binding to the 5'-leader sequence and broadening the substrate specificity of the ribozyme.</text>
</comment>
<dbReference type="NCBIfam" id="TIGR00188">
    <property type="entry name" value="rnpA"/>
    <property type="match status" value="1"/>
</dbReference>
<protein>
    <recommendedName>
        <fullName evidence="6 7">Ribonuclease P protein component</fullName>
        <shortName evidence="6">RNase P protein</shortName>
        <shortName evidence="6">RNaseP protein</shortName>
        <ecNumber evidence="6 7">3.1.26.5</ecNumber>
    </recommendedName>
    <alternativeName>
        <fullName evidence="6">Protein C5</fullName>
    </alternativeName>
</protein>
<dbReference type="InterPro" id="IPR000100">
    <property type="entry name" value="RNase_P"/>
</dbReference>
<evidence type="ECO:0000313" key="8">
    <source>
        <dbReference type="EMBL" id="SFU57333.1"/>
    </source>
</evidence>
<dbReference type="GO" id="GO:0042781">
    <property type="term" value="F:3'-tRNA processing endoribonuclease activity"/>
    <property type="evidence" value="ECO:0007669"/>
    <property type="project" value="TreeGrafter"/>
</dbReference>
<gene>
    <name evidence="6" type="primary">rnpA</name>
    <name evidence="8" type="ORF">SAMN05216339_104166</name>
</gene>
<evidence type="ECO:0000256" key="4">
    <source>
        <dbReference type="ARBA" id="ARBA00022801"/>
    </source>
</evidence>
<dbReference type="GO" id="GO:0001682">
    <property type="term" value="P:tRNA 5'-leader removal"/>
    <property type="evidence" value="ECO:0007669"/>
    <property type="project" value="UniProtKB-UniRule"/>
</dbReference>
<evidence type="ECO:0000256" key="1">
    <source>
        <dbReference type="ARBA" id="ARBA00022694"/>
    </source>
</evidence>
<dbReference type="EC" id="3.1.26.5" evidence="6 7"/>
<proteinExistence type="inferred from homology"/>
<dbReference type="Gene3D" id="3.30.230.10">
    <property type="match status" value="1"/>
</dbReference>
<dbReference type="AlphaFoldDB" id="A0A1I7H9G1"/>
<evidence type="ECO:0000256" key="2">
    <source>
        <dbReference type="ARBA" id="ARBA00022722"/>
    </source>
</evidence>
<keyword evidence="4 6" id="KW-0378">Hydrolase</keyword>
<accession>A0A1I7H9G1</accession>
<dbReference type="HAMAP" id="MF_00227">
    <property type="entry name" value="RNase_P"/>
    <property type="match status" value="1"/>
</dbReference>
<evidence type="ECO:0000313" key="9">
    <source>
        <dbReference type="Proteomes" id="UP000183926"/>
    </source>
</evidence>
<keyword evidence="2 6" id="KW-0540">Nuclease</keyword>
<comment type="subunit">
    <text evidence="6">Consists of a catalytic RNA component (M1 or rnpB) and a protein subunit.</text>
</comment>
<evidence type="ECO:0000256" key="6">
    <source>
        <dbReference type="HAMAP-Rule" id="MF_00227"/>
    </source>
</evidence>
<keyword evidence="1 6" id="KW-0819">tRNA processing</keyword>
<comment type="similarity">
    <text evidence="6">Belongs to the RnpA family.</text>
</comment>
<dbReference type="InterPro" id="IPR014721">
    <property type="entry name" value="Ribsml_uS5_D2-typ_fold_subgr"/>
</dbReference>
<dbReference type="SUPFAM" id="SSF54211">
    <property type="entry name" value="Ribosomal protein S5 domain 2-like"/>
    <property type="match status" value="1"/>
</dbReference>
<dbReference type="PANTHER" id="PTHR33992">
    <property type="entry name" value="RIBONUCLEASE P PROTEIN COMPONENT"/>
    <property type="match status" value="1"/>
</dbReference>
<name>A0A1I7H9G1_9PROT</name>
<dbReference type="GO" id="GO:0000049">
    <property type="term" value="F:tRNA binding"/>
    <property type="evidence" value="ECO:0007669"/>
    <property type="project" value="UniProtKB-UniRule"/>
</dbReference>
<dbReference type="EMBL" id="FPBL01000004">
    <property type="protein sequence ID" value="SFU57333.1"/>
    <property type="molecule type" value="Genomic_DNA"/>
</dbReference>
<comment type="catalytic activity">
    <reaction evidence="6">
        <text>Endonucleolytic cleavage of RNA, removing 5'-extranucleotides from tRNA precursor.</text>
        <dbReference type="EC" id="3.1.26.5"/>
    </reaction>
</comment>
<sequence>MTTKHVYSLPKQCKLRKADEFRAALRNRIVFESLSLRLHIRLKPINGSYARIGLIVAKKIERKAVRRNRIKRLIREAFRKHQQVVQGMDCVMQLRRSVETSDSARIYQEAVTLLHKAARQL</sequence>
<organism evidence="8 9">
    <name type="scientific">Nitrosomonas eutropha</name>
    <dbReference type="NCBI Taxonomy" id="916"/>
    <lineage>
        <taxon>Bacteria</taxon>
        <taxon>Pseudomonadati</taxon>
        <taxon>Pseudomonadota</taxon>
        <taxon>Betaproteobacteria</taxon>
        <taxon>Nitrosomonadales</taxon>
        <taxon>Nitrosomonadaceae</taxon>
        <taxon>Nitrosomonas</taxon>
    </lineage>
</organism>
<keyword evidence="3 6" id="KW-0255">Endonuclease</keyword>
<evidence type="ECO:0000256" key="3">
    <source>
        <dbReference type="ARBA" id="ARBA00022759"/>
    </source>
</evidence>
<evidence type="ECO:0000256" key="5">
    <source>
        <dbReference type="ARBA" id="ARBA00022884"/>
    </source>
</evidence>
<dbReference type="Pfam" id="PF00825">
    <property type="entry name" value="Ribonuclease_P"/>
    <property type="match status" value="1"/>
</dbReference>
<dbReference type="OrthoDB" id="398329at2"/>
<dbReference type="InterPro" id="IPR020568">
    <property type="entry name" value="Ribosomal_Su5_D2-typ_SF"/>
</dbReference>